<dbReference type="Gene3D" id="1.10.630.10">
    <property type="entry name" value="Cytochrome P450"/>
    <property type="match status" value="1"/>
</dbReference>
<dbReference type="InterPro" id="IPR002403">
    <property type="entry name" value="Cyt_P450_E_grp-IV"/>
</dbReference>
<keyword evidence="3" id="KW-0408">Iron</keyword>
<comment type="caution">
    <text evidence="7">The sequence shown here is derived from an EMBL/GenBank/DDBJ whole genome shotgun (WGS) entry which is preliminary data.</text>
</comment>
<comment type="pathway">
    <text evidence="4">Plant hormone biosynthesis.</text>
</comment>
<comment type="pathway">
    <text evidence="1">Hormone biosynthesis.</text>
</comment>
<dbReference type="PRINTS" id="PR00465">
    <property type="entry name" value="EP450IV"/>
</dbReference>
<dbReference type="GO" id="GO:0005506">
    <property type="term" value="F:iron ion binding"/>
    <property type="evidence" value="ECO:0007669"/>
    <property type="project" value="InterPro"/>
</dbReference>
<evidence type="ECO:0000256" key="2">
    <source>
        <dbReference type="ARBA" id="ARBA00022723"/>
    </source>
</evidence>
<evidence type="ECO:0000313" key="8">
    <source>
        <dbReference type="Proteomes" id="UP001231189"/>
    </source>
</evidence>
<dbReference type="EMBL" id="JAUUTY010000002">
    <property type="protein sequence ID" value="KAK1684966.1"/>
    <property type="molecule type" value="Genomic_DNA"/>
</dbReference>
<dbReference type="InterPro" id="IPR001128">
    <property type="entry name" value="Cyt_P450"/>
</dbReference>
<dbReference type="InterPro" id="IPR008906">
    <property type="entry name" value="HATC_C_dom"/>
</dbReference>
<dbReference type="Pfam" id="PF05699">
    <property type="entry name" value="Dimer_Tnp_hAT"/>
    <property type="match status" value="1"/>
</dbReference>
<evidence type="ECO:0000313" key="7">
    <source>
        <dbReference type="EMBL" id="KAK1684966.1"/>
    </source>
</evidence>
<evidence type="ECO:0000256" key="1">
    <source>
        <dbReference type="ARBA" id="ARBA00004972"/>
    </source>
</evidence>
<keyword evidence="2" id="KW-0479">Metal-binding</keyword>
<dbReference type="PANTHER" id="PTHR24286:SF12">
    <property type="entry name" value="CYTOCHROME P450 FAMILY PROTEIN, EXPRESSED"/>
    <property type="match status" value="1"/>
</dbReference>
<keyword evidence="5" id="KW-0472">Membrane</keyword>
<sequence>MCGTVREWAWWVGLVFGAVPLLCFAAWHATDAWYNAAFALKHRNKKSTNGDRRRIPPGHMGIPFLGETLSLLWYFKLARRPDEFIGAKKRAYGGKPGLYRSHLFGSPAIIACSPAANKFVLQSAECFGIRWPVAELVGVTSVVNVEGRSHERLRGFILAAISRPSSLRSIASMVQPNVVAALQAWADKGTIIAATEIRKVTFTNICKMFVSMEPSPLTDKIDQWFHGLLAGFRAFPLDFPGTASHAARKCRRNLDAAFQEELEARKKVGKECDDLMNGFMQMENEQGEKLSDEEVVDNMVSLVIAGYESTTNAIMWAIYHLAKSPNALSKLREENVAMRKSKGGLSSESLTITHDDIPKMKYTAKVVEETIRMANIAPMIHRVANRDVEYGGYIIPEGWYVLVWVRSLHTDPDYYQDPLTFNPDRWDKLRDDGWEPLLLAATNFCGGRNITVPNMDDNIAARGYPRSSRKMVTCLHHYKVEIFNEVLDRNIVEMNHRFSEASTRLLLCTACLDPRDSFSNFDNDMLVELATMYSADFSSHDCSLLVGELDIYVDVMKRSPDFIACDSLSDLALKLVHKRYHETFPLVYRLITLALTLPVATTSVERVFSAMNIIKSSLRNKIGDDWLNDLMICYVEKDIFAKIDDKKIMLRFHSYNNRRGHLPRGFRLPSLDTT</sequence>
<keyword evidence="5" id="KW-1133">Transmembrane helix</keyword>
<dbReference type="GO" id="GO:0016132">
    <property type="term" value="P:brassinosteroid biosynthetic process"/>
    <property type="evidence" value="ECO:0007669"/>
    <property type="project" value="TreeGrafter"/>
</dbReference>
<evidence type="ECO:0000259" key="6">
    <source>
        <dbReference type="Pfam" id="PF05699"/>
    </source>
</evidence>
<keyword evidence="5" id="KW-0812">Transmembrane</keyword>
<gene>
    <name evidence="7" type="ORF">QYE76_045814</name>
</gene>
<dbReference type="InterPro" id="IPR036396">
    <property type="entry name" value="Cyt_P450_sf"/>
</dbReference>
<dbReference type="InterPro" id="IPR012337">
    <property type="entry name" value="RNaseH-like_sf"/>
</dbReference>
<dbReference type="Proteomes" id="UP001231189">
    <property type="component" value="Unassembled WGS sequence"/>
</dbReference>
<dbReference type="GO" id="GO:0016125">
    <property type="term" value="P:sterol metabolic process"/>
    <property type="evidence" value="ECO:0007669"/>
    <property type="project" value="TreeGrafter"/>
</dbReference>
<evidence type="ECO:0000256" key="3">
    <source>
        <dbReference type="ARBA" id="ARBA00023004"/>
    </source>
</evidence>
<keyword evidence="8" id="KW-1185">Reference proteome</keyword>
<dbReference type="GO" id="GO:0016705">
    <property type="term" value="F:oxidoreductase activity, acting on paired donors, with incorporation or reduction of molecular oxygen"/>
    <property type="evidence" value="ECO:0007669"/>
    <property type="project" value="InterPro"/>
</dbReference>
<dbReference type="PANTHER" id="PTHR24286">
    <property type="entry name" value="CYTOCHROME P450 26"/>
    <property type="match status" value="1"/>
</dbReference>
<protein>
    <recommendedName>
        <fullName evidence="6">HAT C-terminal dimerisation domain-containing protein</fullName>
    </recommendedName>
</protein>
<dbReference type="GO" id="GO:0020037">
    <property type="term" value="F:heme binding"/>
    <property type="evidence" value="ECO:0007669"/>
    <property type="project" value="InterPro"/>
</dbReference>
<dbReference type="Pfam" id="PF00067">
    <property type="entry name" value="p450"/>
    <property type="match status" value="1"/>
</dbReference>
<evidence type="ECO:0000256" key="4">
    <source>
        <dbReference type="ARBA" id="ARBA00029441"/>
    </source>
</evidence>
<organism evidence="7 8">
    <name type="scientific">Lolium multiflorum</name>
    <name type="common">Italian ryegrass</name>
    <name type="synonym">Lolium perenne subsp. multiflorum</name>
    <dbReference type="NCBI Taxonomy" id="4521"/>
    <lineage>
        <taxon>Eukaryota</taxon>
        <taxon>Viridiplantae</taxon>
        <taxon>Streptophyta</taxon>
        <taxon>Embryophyta</taxon>
        <taxon>Tracheophyta</taxon>
        <taxon>Spermatophyta</taxon>
        <taxon>Magnoliopsida</taxon>
        <taxon>Liliopsida</taxon>
        <taxon>Poales</taxon>
        <taxon>Poaceae</taxon>
        <taxon>BOP clade</taxon>
        <taxon>Pooideae</taxon>
        <taxon>Poodae</taxon>
        <taxon>Poeae</taxon>
        <taxon>Poeae Chloroplast Group 2 (Poeae type)</taxon>
        <taxon>Loliodinae</taxon>
        <taxon>Loliinae</taxon>
        <taxon>Lolium</taxon>
    </lineage>
</organism>
<dbReference type="SUPFAM" id="SSF48264">
    <property type="entry name" value="Cytochrome P450"/>
    <property type="match status" value="1"/>
</dbReference>
<feature type="domain" description="HAT C-terminal dimerisation" evidence="6">
    <location>
        <begin position="578"/>
        <end position="638"/>
    </location>
</feature>
<evidence type="ECO:0000256" key="5">
    <source>
        <dbReference type="SAM" id="Phobius"/>
    </source>
</evidence>
<dbReference type="GO" id="GO:0010268">
    <property type="term" value="P:brassinosteroid homeostasis"/>
    <property type="evidence" value="ECO:0007669"/>
    <property type="project" value="TreeGrafter"/>
</dbReference>
<reference evidence="7" key="1">
    <citation type="submission" date="2023-07" db="EMBL/GenBank/DDBJ databases">
        <title>A chromosome-level genome assembly of Lolium multiflorum.</title>
        <authorList>
            <person name="Chen Y."/>
            <person name="Copetti D."/>
            <person name="Kolliker R."/>
            <person name="Studer B."/>
        </authorList>
    </citation>
    <scope>NUCLEOTIDE SEQUENCE</scope>
    <source>
        <strain evidence="7">02402/16</strain>
        <tissue evidence="7">Leaf</tissue>
    </source>
</reference>
<dbReference type="GO" id="GO:0004497">
    <property type="term" value="F:monooxygenase activity"/>
    <property type="evidence" value="ECO:0007669"/>
    <property type="project" value="InterPro"/>
</dbReference>
<name>A0AAD8TM51_LOLMU</name>
<accession>A0AAD8TM51</accession>
<dbReference type="SUPFAM" id="SSF53098">
    <property type="entry name" value="Ribonuclease H-like"/>
    <property type="match status" value="1"/>
</dbReference>
<proteinExistence type="predicted"/>
<feature type="transmembrane region" description="Helical" evidence="5">
    <location>
        <begin position="12"/>
        <end position="34"/>
    </location>
</feature>
<dbReference type="GO" id="GO:0046983">
    <property type="term" value="F:protein dimerization activity"/>
    <property type="evidence" value="ECO:0007669"/>
    <property type="project" value="InterPro"/>
</dbReference>
<dbReference type="AlphaFoldDB" id="A0AAD8TM51"/>